<dbReference type="Gene3D" id="3.55.50.10">
    <property type="entry name" value="Baseplate protein-like domains"/>
    <property type="match status" value="1"/>
</dbReference>
<accession>A0A3B0VKE5</accession>
<evidence type="ECO:0000313" key="1">
    <source>
        <dbReference type="EMBL" id="VAW40763.1"/>
    </source>
</evidence>
<dbReference type="SUPFAM" id="SSF69279">
    <property type="entry name" value="Phage tail proteins"/>
    <property type="match status" value="1"/>
</dbReference>
<dbReference type="AlphaFoldDB" id="A0A3B0VKE5"/>
<dbReference type="EMBL" id="UOEU01000811">
    <property type="protein sequence ID" value="VAW40763.1"/>
    <property type="molecule type" value="Genomic_DNA"/>
</dbReference>
<gene>
    <name evidence="1" type="ORF">MNBD_CHLOROFLEXI01-379</name>
</gene>
<sequence>MSFHDLYHAPITSLVTMGGSGGKLPAKATADLVSIFILDDTAAPSMFTLEFNNWDGANKSLPWSDDQKLFFPGQKIAISLGYVGQKTAVSIIEGEITSLEPVFRTQPSTIVVRGYDLRHRLLRGRQTESFVKMNDSAIAEQIANKAKINIQVDKKAKSSGVKHEYVLQHNQTDLAFLQERARRIGFELLINKKTLQFRPRAIKSKKTVSLKLGRDIIEFTPRLTTLSQVSEVTVQGWDVKKKKAIVGTASMGKELTKMGGKTAGPKATNGAFGKSTLPIVKSPVATQAEADEMALGQYNEMALNYISGEGFCYGRPDLKAGTVVSIEGVGKMYSGLYYITAVKHIWNKTHGYRLRFTYKRNAV</sequence>
<reference evidence="1" key="1">
    <citation type="submission" date="2018-06" db="EMBL/GenBank/DDBJ databases">
        <authorList>
            <person name="Zhirakovskaya E."/>
        </authorList>
    </citation>
    <scope>NUCLEOTIDE SEQUENCE</scope>
</reference>
<organism evidence="1">
    <name type="scientific">hydrothermal vent metagenome</name>
    <dbReference type="NCBI Taxonomy" id="652676"/>
    <lineage>
        <taxon>unclassified sequences</taxon>
        <taxon>metagenomes</taxon>
        <taxon>ecological metagenomes</taxon>
    </lineage>
</organism>
<name>A0A3B0VKE5_9ZZZZ</name>
<evidence type="ECO:0008006" key="2">
    <source>
        <dbReference type="Google" id="ProtNLM"/>
    </source>
</evidence>
<protein>
    <recommendedName>
        <fullName evidence="2">Phage protein D</fullName>
    </recommendedName>
</protein>
<proteinExistence type="predicted"/>